<evidence type="ECO:0000313" key="5">
    <source>
        <dbReference type="EMBL" id="KAL1864043.1"/>
    </source>
</evidence>
<feature type="region of interest" description="Disordered" evidence="2">
    <location>
        <begin position="1"/>
        <end position="26"/>
    </location>
</feature>
<reference evidence="5 6" key="1">
    <citation type="journal article" date="2024" name="Commun. Biol.">
        <title>Comparative genomic analysis of thermophilic fungi reveals convergent evolutionary adaptations and gene losses.</title>
        <authorList>
            <person name="Steindorff A.S."/>
            <person name="Aguilar-Pontes M.V."/>
            <person name="Robinson A.J."/>
            <person name="Andreopoulos B."/>
            <person name="LaButti K."/>
            <person name="Kuo A."/>
            <person name="Mondo S."/>
            <person name="Riley R."/>
            <person name="Otillar R."/>
            <person name="Haridas S."/>
            <person name="Lipzen A."/>
            <person name="Grimwood J."/>
            <person name="Schmutz J."/>
            <person name="Clum A."/>
            <person name="Reid I.D."/>
            <person name="Moisan M.C."/>
            <person name="Butler G."/>
            <person name="Nguyen T.T.M."/>
            <person name="Dewar K."/>
            <person name="Conant G."/>
            <person name="Drula E."/>
            <person name="Henrissat B."/>
            <person name="Hansel C."/>
            <person name="Singer S."/>
            <person name="Hutchinson M.I."/>
            <person name="de Vries R.P."/>
            <person name="Natvig D.O."/>
            <person name="Powell A.J."/>
            <person name="Tsang A."/>
            <person name="Grigoriev I.V."/>
        </authorList>
    </citation>
    <scope>NUCLEOTIDE SEQUENCE [LARGE SCALE GENOMIC DNA]</scope>
    <source>
        <strain evidence="5 6">ATCC 24622</strain>
    </source>
</reference>
<dbReference type="PROSITE" id="PS51035">
    <property type="entry name" value="BAG"/>
    <property type="match status" value="1"/>
</dbReference>
<dbReference type="PANTHER" id="PTHR12329">
    <property type="entry name" value="BCL2-ASSOCIATED ATHANOGENE"/>
    <property type="match status" value="1"/>
</dbReference>
<evidence type="ECO:0000256" key="1">
    <source>
        <dbReference type="ARBA" id="ARBA00023186"/>
    </source>
</evidence>
<sequence>MSRYGWSDRPQLSPYNSTLGGGSIPAVTDEDFSYITSEDLENIETRRPLDHTSRYGTSHSPRSSTGRFGHSAPDRPEDDVLLLKNKGVTYPEHFPAYSIGDGILLVEDVVDRIKLVMKLSDRQARRLKLLYKGRQLKDLGAPIRQYGVKNNSEIMVVLEDAGPNESSESSEEVVVVGREDAERRKPRKRRGKKRDSARDSPRDSGSNVGSTVGSSAGLEVPRGADGRGGSASRAQSPASGVSVASSAATAPGGPMDKLDAISAHFRTKLLPQCVQFTANPPANKSKREEEHRKISETIMQQVLLKLDAIDTLGEDEVRAKRRELVREVQDVLKGLDKVRDEGP</sequence>
<dbReference type="Gene3D" id="1.20.58.120">
    <property type="entry name" value="BAG domain"/>
    <property type="match status" value="1"/>
</dbReference>
<dbReference type="SUPFAM" id="SSF54236">
    <property type="entry name" value="Ubiquitin-like"/>
    <property type="match status" value="1"/>
</dbReference>
<accession>A0ABR3WKD9</accession>
<dbReference type="SMART" id="SM00264">
    <property type="entry name" value="BAG"/>
    <property type="match status" value="1"/>
</dbReference>
<organism evidence="5 6">
    <name type="scientific">Phialemonium thermophilum</name>
    <dbReference type="NCBI Taxonomy" id="223376"/>
    <lineage>
        <taxon>Eukaryota</taxon>
        <taxon>Fungi</taxon>
        <taxon>Dikarya</taxon>
        <taxon>Ascomycota</taxon>
        <taxon>Pezizomycotina</taxon>
        <taxon>Sordariomycetes</taxon>
        <taxon>Sordariomycetidae</taxon>
        <taxon>Cephalothecales</taxon>
        <taxon>Cephalothecaceae</taxon>
        <taxon>Phialemonium</taxon>
    </lineage>
</organism>
<dbReference type="SUPFAM" id="SSF63491">
    <property type="entry name" value="BAG domain"/>
    <property type="match status" value="1"/>
</dbReference>
<feature type="compositionally biased region" description="Basic residues" evidence="2">
    <location>
        <begin position="184"/>
        <end position="193"/>
    </location>
</feature>
<comment type="caution">
    <text evidence="5">The sequence shown here is derived from an EMBL/GenBank/DDBJ whole genome shotgun (WGS) entry which is preliminary data.</text>
</comment>
<dbReference type="Proteomes" id="UP001586593">
    <property type="component" value="Unassembled WGS sequence"/>
</dbReference>
<dbReference type="EMBL" id="JAZHXJ010000352">
    <property type="protein sequence ID" value="KAL1864043.1"/>
    <property type="molecule type" value="Genomic_DNA"/>
</dbReference>
<feature type="domain" description="BAG" evidence="4">
    <location>
        <begin position="275"/>
        <end position="339"/>
    </location>
</feature>
<evidence type="ECO:0008006" key="7">
    <source>
        <dbReference type="Google" id="ProtNLM"/>
    </source>
</evidence>
<feature type="compositionally biased region" description="Low complexity" evidence="2">
    <location>
        <begin position="230"/>
        <end position="254"/>
    </location>
</feature>
<evidence type="ECO:0000259" key="3">
    <source>
        <dbReference type="PROSITE" id="PS50053"/>
    </source>
</evidence>
<dbReference type="Gene3D" id="3.10.20.90">
    <property type="entry name" value="Phosphatidylinositol 3-kinase Catalytic Subunit, Chain A, domain 1"/>
    <property type="match status" value="1"/>
</dbReference>
<feature type="region of interest" description="Disordered" evidence="2">
    <location>
        <begin position="160"/>
        <end position="255"/>
    </location>
</feature>
<feature type="compositionally biased region" description="Polar residues" evidence="2">
    <location>
        <begin position="54"/>
        <end position="66"/>
    </location>
</feature>
<dbReference type="Pfam" id="PF02179">
    <property type="entry name" value="BAG"/>
    <property type="match status" value="1"/>
</dbReference>
<dbReference type="InterPro" id="IPR039773">
    <property type="entry name" value="BAG_chaperone_regulator"/>
</dbReference>
<dbReference type="PROSITE" id="PS50053">
    <property type="entry name" value="UBIQUITIN_2"/>
    <property type="match status" value="1"/>
</dbReference>
<dbReference type="PANTHER" id="PTHR12329:SF16">
    <property type="entry name" value="BAG FAMILY MOLECULAR CHAPERONE REGULATOR 1"/>
    <property type="match status" value="1"/>
</dbReference>
<gene>
    <name evidence="5" type="ORF">VTK73DRAFT_6263</name>
</gene>
<evidence type="ECO:0000313" key="6">
    <source>
        <dbReference type="Proteomes" id="UP001586593"/>
    </source>
</evidence>
<dbReference type="InterPro" id="IPR000626">
    <property type="entry name" value="Ubiquitin-like_dom"/>
</dbReference>
<feature type="compositionally biased region" description="Basic and acidic residues" evidence="2">
    <location>
        <begin position="43"/>
        <end position="53"/>
    </location>
</feature>
<protein>
    <recommendedName>
        <fullName evidence="7">BAG domain-containing protein</fullName>
    </recommendedName>
</protein>
<dbReference type="InterPro" id="IPR036533">
    <property type="entry name" value="BAG_dom_sf"/>
</dbReference>
<proteinExistence type="predicted"/>
<evidence type="ECO:0000259" key="4">
    <source>
        <dbReference type="PROSITE" id="PS51035"/>
    </source>
</evidence>
<dbReference type="InterPro" id="IPR003103">
    <property type="entry name" value="BAG_domain"/>
</dbReference>
<dbReference type="InterPro" id="IPR029071">
    <property type="entry name" value="Ubiquitin-like_domsf"/>
</dbReference>
<feature type="region of interest" description="Disordered" evidence="2">
    <location>
        <begin position="43"/>
        <end position="76"/>
    </location>
</feature>
<feature type="compositionally biased region" description="Low complexity" evidence="2">
    <location>
        <begin position="204"/>
        <end position="217"/>
    </location>
</feature>
<feature type="domain" description="Ubiquitin-like" evidence="3">
    <location>
        <begin position="106"/>
        <end position="163"/>
    </location>
</feature>
<keyword evidence="1" id="KW-0143">Chaperone</keyword>
<keyword evidence="6" id="KW-1185">Reference proteome</keyword>
<evidence type="ECO:0000256" key="2">
    <source>
        <dbReference type="SAM" id="MobiDB-lite"/>
    </source>
</evidence>
<name>A0ABR3WKD9_9PEZI</name>